<keyword evidence="5 6" id="KW-0349">Heme</keyword>
<dbReference type="GO" id="GO:0006629">
    <property type="term" value="P:lipid metabolic process"/>
    <property type="evidence" value="ECO:0007669"/>
    <property type="project" value="UniProtKB-ARBA"/>
</dbReference>
<keyword evidence="4 5" id="KW-0408">Iron</keyword>
<keyword evidence="3 6" id="KW-0560">Oxidoreductase</keyword>
<dbReference type="GO" id="GO:0005506">
    <property type="term" value="F:iron ion binding"/>
    <property type="evidence" value="ECO:0007669"/>
    <property type="project" value="InterPro"/>
</dbReference>
<organism evidence="7 8">
    <name type="scientific">Dioscorea cayennensis subsp. rotundata</name>
    <name type="common">White Guinea yam</name>
    <name type="synonym">Dioscorea rotundata</name>
    <dbReference type="NCBI Taxonomy" id="55577"/>
    <lineage>
        <taxon>Eukaryota</taxon>
        <taxon>Viridiplantae</taxon>
        <taxon>Streptophyta</taxon>
        <taxon>Embryophyta</taxon>
        <taxon>Tracheophyta</taxon>
        <taxon>Spermatophyta</taxon>
        <taxon>Magnoliopsida</taxon>
        <taxon>Liliopsida</taxon>
        <taxon>Dioscoreales</taxon>
        <taxon>Dioscoreaceae</taxon>
        <taxon>Dioscorea</taxon>
    </lineage>
</organism>
<evidence type="ECO:0000256" key="5">
    <source>
        <dbReference type="PIRSR" id="PIRSR602401-1"/>
    </source>
</evidence>
<comment type="similarity">
    <text evidence="1 6">Belongs to the cytochrome P450 family.</text>
</comment>
<comment type="cofactor">
    <cofactor evidence="5">
        <name>heme</name>
        <dbReference type="ChEBI" id="CHEBI:30413"/>
    </cofactor>
</comment>
<evidence type="ECO:0000313" key="8">
    <source>
        <dbReference type="RefSeq" id="XP_039136748.1"/>
    </source>
</evidence>
<evidence type="ECO:0000256" key="3">
    <source>
        <dbReference type="ARBA" id="ARBA00023002"/>
    </source>
</evidence>
<dbReference type="RefSeq" id="XP_039136748.1">
    <property type="nucleotide sequence ID" value="XM_039280814.1"/>
</dbReference>
<name>A0AB40CAA9_DIOCR</name>
<dbReference type="PRINTS" id="PR00385">
    <property type="entry name" value="P450"/>
</dbReference>
<dbReference type="InterPro" id="IPR036396">
    <property type="entry name" value="Cyt_P450_sf"/>
</dbReference>
<sequence length="500" mass="57629">MDFLLLFFLLTIPLFSFLFFFLFLNTSSSSLSLQTYPLIGNLPQFLHNRHRFLDWTTDILSSSPTNTFTFARLGSCGVITANPSNVEHLLKTNFSSFPKGSRSFTHLHDFLGLGIFNVDGDLWRSQRKTASFEFNTRSLRSFVVRIVQHETLNRLLPLLSVSGSNSASLDLQDLLERFAFDNVCQLAFNEDPACLTADHVTEFAGAFRAATELISGRFRYALPRFWMLKRMLNMGSEKRLKESIATVHDFAERIIRIRRKEKKSEEDLLSRFMADKENSDVFLRDIVISFILAGRDTTSSALTWFFWLLASHPEVKHRILQEVRAVRAKRKLGSVGTEAFDYEELREMQYIHAAISESMRLYPPVPINTMMCYEDQVFPDGTAVKKGWFVTYHAYAMGRMVGIWGEDCMDFKPERWLDEDGNFQPESPYRYPAFHAGPRMCLGKEMAYIQMKSIIACVLERFVIDVIDKERIPGKTQALTLRMKGGLHVRIRERFPSVVV</sequence>
<dbReference type="Pfam" id="PF00067">
    <property type="entry name" value="p450"/>
    <property type="match status" value="1"/>
</dbReference>
<proteinExistence type="inferred from homology"/>
<feature type="binding site" description="axial binding residue" evidence="5">
    <location>
        <position position="441"/>
    </location>
    <ligand>
        <name>heme</name>
        <dbReference type="ChEBI" id="CHEBI:30413"/>
    </ligand>
    <ligandPart>
        <name>Fe</name>
        <dbReference type="ChEBI" id="CHEBI:18248"/>
    </ligandPart>
</feature>
<gene>
    <name evidence="8" type="primary">LOC120274065</name>
</gene>
<dbReference type="GO" id="GO:0016705">
    <property type="term" value="F:oxidoreductase activity, acting on paired donors, with incorporation or reduction of molecular oxygen"/>
    <property type="evidence" value="ECO:0007669"/>
    <property type="project" value="InterPro"/>
</dbReference>
<evidence type="ECO:0000256" key="4">
    <source>
        <dbReference type="ARBA" id="ARBA00023004"/>
    </source>
</evidence>
<dbReference type="Gene3D" id="1.10.630.10">
    <property type="entry name" value="Cytochrome P450"/>
    <property type="match status" value="1"/>
</dbReference>
<dbReference type="PRINTS" id="PR00463">
    <property type="entry name" value="EP450I"/>
</dbReference>
<dbReference type="SUPFAM" id="SSF48264">
    <property type="entry name" value="Cytochrome P450"/>
    <property type="match status" value="1"/>
</dbReference>
<dbReference type="PANTHER" id="PTHR24296">
    <property type="entry name" value="CYTOCHROME P450"/>
    <property type="match status" value="1"/>
</dbReference>
<keyword evidence="6" id="KW-0503">Monooxygenase</keyword>
<dbReference type="Proteomes" id="UP001515500">
    <property type="component" value="Chromosome 12"/>
</dbReference>
<evidence type="ECO:0000256" key="1">
    <source>
        <dbReference type="ARBA" id="ARBA00010617"/>
    </source>
</evidence>
<evidence type="ECO:0000313" key="7">
    <source>
        <dbReference type="Proteomes" id="UP001515500"/>
    </source>
</evidence>
<dbReference type="GO" id="GO:0004497">
    <property type="term" value="F:monooxygenase activity"/>
    <property type="evidence" value="ECO:0007669"/>
    <property type="project" value="UniProtKB-KW"/>
</dbReference>
<dbReference type="PROSITE" id="PS00086">
    <property type="entry name" value="CYTOCHROME_P450"/>
    <property type="match status" value="1"/>
</dbReference>
<evidence type="ECO:0000256" key="2">
    <source>
        <dbReference type="ARBA" id="ARBA00022723"/>
    </source>
</evidence>
<dbReference type="CDD" id="cd11064">
    <property type="entry name" value="CYP86A"/>
    <property type="match status" value="1"/>
</dbReference>
<evidence type="ECO:0000256" key="6">
    <source>
        <dbReference type="RuleBase" id="RU000461"/>
    </source>
</evidence>
<accession>A0AB40CAA9</accession>
<dbReference type="InterPro" id="IPR017972">
    <property type="entry name" value="Cyt_P450_CS"/>
</dbReference>
<dbReference type="InterPro" id="IPR002401">
    <property type="entry name" value="Cyt_P450_E_grp-I"/>
</dbReference>
<reference evidence="8" key="1">
    <citation type="submission" date="2025-08" db="UniProtKB">
        <authorList>
            <consortium name="RefSeq"/>
        </authorList>
    </citation>
    <scope>IDENTIFICATION</scope>
</reference>
<dbReference type="GeneID" id="120274065"/>
<keyword evidence="7" id="KW-1185">Reference proteome</keyword>
<protein>
    <submittedName>
        <fullName evidence="8">Cytochrome P450 94A1-like</fullName>
    </submittedName>
</protein>
<dbReference type="GO" id="GO:0020037">
    <property type="term" value="F:heme binding"/>
    <property type="evidence" value="ECO:0007669"/>
    <property type="project" value="InterPro"/>
</dbReference>
<dbReference type="InterPro" id="IPR001128">
    <property type="entry name" value="Cyt_P450"/>
</dbReference>
<dbReference type="AlphaFoldDB" id="A0AB40CAA9"/>
<keyword evidence="2 5" id="KW-0479">Metal-binding</keyword>